<protein>
    <submittedName>
        <fullName evidence="7">Uncharacterized protein</fullName>
    </submittedName>
</protein>
<proteinExistence type="predicted"/>
<evidence type="ECO:0000256" key="5">
    <source>
        <dbReference type="ARBA" id="ARBA00023288"/>
    </source>
</evidence>
<dbReference type="Gene3D" id="3.40.190.10">
    <property type="entry name" value="Periplasmic binding protein-like II"/>
    <property type="match status" value="1"/>
</dbReference>
<keyword evidence="1" id="KW-1003">Cell membrane</keyword>
<feature type="chain" id="PRO_5003477162" evidence="6">
    <location>
        <begin position="24"/>
        <end position="391"/>
    </location>
</feature>
<dbReference type="PANTHER" id="PTHR43649:SF33">
    <property type="entry name" value="POLYGALACTURONAN_RHAMNOGALACTURONAN-BINDING PROTEIN YTCQ"/>
    <property type="match status" value="1"/>
</dbReference>
<keyword evidence="3" id="KW-0472">Membrane</keyword>
<dbReference type="InterPro" id="IPR050490">
    <property type="entry name" value="Bact_solute-bd_prot1"/>
</dbReference>
<comment type="caution">
    <text evidence="7">The sequence shown here is derived from an EMBL/GenBank/DDBJ whole genome shotgun (WGS) entry which is preliminary data.</text>
</comment>
<keyword evidence="4" id="KW-0564">Palmitate</keyword>
<evidence type="ECO:0000256" key="4">
    <source>
        <dbReference type="ARBA" id="ARBA00023139"/>
    </source>
</evidence>
<keyword evidence="8" id="KW-1185">Reference proteome</keyword>
<dbReference type="OrthoDB" id="9766758at2"/>
<dbReference type="RefSeq" id="WP_005540879.1">
    <property type="nucleotide sequence ID" value="NZ_JH378832.1"/>
</dbReference>
<dbReference type="eggNOG" id="COG1653">
    <property type="taxonomic scope" value="Bacteria"/>
</dbReference>
<evidence type="ECO:0000256" key="6">
    <source>
        <dbReference type="SAM" id="SignalP"/>
    </source>
</evidence>
<reference evidence="7 8" key="1">
    <citation type="submission" date="2011-08" db="EMBL/GenBank/DDBJ databases">
        <title>The Genome Sequence of Johnsonella ignava ATCC 51276.</title>
        <authorList>
            <consortium name="The Broad Institute Genome Sequencing Platform"/>
            <person name="Earl A."/>
            <person name="Ward D."/>
            <person name="Feldgarden M."/>
            <person name="Gevers D."/>
            <person name="Izard J."/>
            <person name="Blanton J.M."/>
            <person name="Baranova O.V."/>
            <person name="Dewhirst F.E."/>
            <person name="Young S.K."/>
            <person name="Zeng Q."/>
            <person name="Gargeya S."/>
            <person name="Fitzgerald M."/>
            <person name="Haas B."/>
            <person name="Abouelleil A."/>
            <person name="Alvarado L."/>
            <person name="Arachchi H.M."/>
            <person name="Berlin A."/>
            <person name="Brown A."/>
            <person name="Chapman S.B."/>
            <person name="Chen Z."/>
            <person name="Dunbar C."/>
            <person name="Freedman E."/>
            <person name="Gearin G."/>
            <person name="Gellesch M."/>
            <person name="Goldberg J."/>
            <person name="Griggs A."/>
            <person name="Gujja S."/>
            <person name="Heiman D."/>
            <person name="Howarth C."/>
            <person name="Larson L."/>
            <person name="Lui A."/>
            <person name="MacDonald P.J.P."/>
            <person name="Montmayeur A."/>
            <person name="Murphy C."/>
            <person name="Neiman D."/>
            <person name="Pearson M."/>
            <person name="Priest M."/>
            <person name="Roberts A."/>
            <person name="Saif S."/>
            <person name="Shea T."/>
            <person name="Shenoy N."/>
            <person name="Sisk P."/>
            <person name="Stolte C."/>
            <person name="Sykes S."/>
            <person name="Wortman J."/>
            <person name="Nusbaum C."/>
            <person name="Birren B."/>
        </authorList>
    </citation>
    <scope>NUCLEOTIDE SEQUENCE [LARGE SCALE GENOMIC DNA]</scope>
    <source>
        <strain evidence="7 8">ATCC 51276</strain>
    </source>
</reference>
<evidence type="ECO:0000256" key="2">
    <source>
        <dbReference type="ARBA" id="ARBA00022729"/>
    </source>
</evidence>
<dbReference type="Pfam" id="PF01547">
    <property type="entry name" value="SBP_bac_1"/>
    <property type="match status" value="1"/>
</dbReference>
<dbReference type="PANTHER" id="PTHR43649">
    <property type="entry name" value="ARABINOSE-BINDING PROTEIN-RELATED"/>
    <property type="match status" value="1"/>
</dbReference>
<name>G5GIC4_9FIRM</name>
<dbReference type="AlphaFoldDB" id="G5GIC4"/>
<evidence type="ECO:0000313" key="8">
    <source>
        <dbReference type="Proteomes" id="UP000003011"/>
    </source>
</evidence>
<dbReference type="EMBL" id="ACZL01000021">
    <property type="protein sequence ID" value="EHI55599.1"/>
    <property type="molecule type" value="Genomic_DNA"/>
</dbReference>
<dbReference type="InterPro" id="IPR006059">
    <property type="entry name" value="SBP"/>
</dbReference>
<evidence type="ECO:0000313" key="7">
    <source>
        <dbReference type="EMBL" id="EHI55599.1"/>
    </source>
</evidence>
<dbReference type="PROSITE" id="PS51257">
    <property type="entry name" value="PROKAR_LIPOPROTEIN"/>
    <property type="match status" value="1"/>
</dbReference>
<keyword evidence="2 6" id="KW-0732">Signal</keyword>
<gene>
    <name evidence="7" type="ORF">HMPREF9333_01314</name>
</gene>
<evidence type="ECO:0000256" key="1">
    <source>
        <dbReference type="ARBA" id="ARBA00022475"/>
    </source>
</evidence>
<accession>G5GIC4</accession>
<organism evidence="7 8">
    <name type="scientific">Johnsonella ignava ATCC 51276</name>
    <dbReference type="NCBI Taxonomy" id="679200"/>
    <lineage>
        <taxon>Bacteria</taxon>
        <taxon>Bacillati</taxon>
        <taxon>Bacillota</taxon>
        <taxon>Clostridia</taxon>
        <taxon>Lachnospirales</taxon>
        <taxon>Lachnospiraceae</taxon>
        <taxon>Johnsonella</taxon>
    </lineage>
</organism>
<keyword evidence="5" id="KW-0449">Lipoprotein</keyword>
<sequence length="391" mass="42726">MIKKGLIALCFMIAALSFITSCANKGTTSSALLVYCKADEKDMYDALADMYKSNKPNVSVEIRTYNEGEGVNQADKADIISGLSFNEAQTLGLSKKLSDIGGLPEERTIDYLLLSDKDGIQYSLPLSGNVSLIYYNQAKFSLSGVPKPETLSSFESLFTIFKEEGIKPMAFSVNSSGQYDTLYFADGFTLNAPGGFKGAVDADGQLNSGIYDIESMARMMIEDIPAREDSPKDHAALVEFFKSGSIAMIPGSSADAEKLDRTLFGYFIAPGNDNSRNVGWHSTAAVALSASSKKTKEAKDFITFLLSNDAQKYISDKTNSLPAIRGINVKDSLESVYEELQYTDGAAVTFFDRISQSDAQQCKVFFDSLFSSNEEVKYEDFINGLKDSKNK</sequence>
<dbReference type="Proteomes" id="UP000003011">
    <property type="component" value="Unassembled WGS sequence"/>
</dbReference>
<evidence type="ECO:0000256" key="3">
    <source>
        <dbReference type="ARBA" id="ARBA00023136"/>
    </source>
</evidence>
<feature type="signal peptide" evidence="6">
    <location>
        <begin position="1"/>
        <end position="23"/>
    </location>
</feature>
<dbReference type="SUPFAM" id="SSF53850">
    <property type="entry name" value="Periplasmic binding protein-like II"/>
    <property type="match status" value="1"/>
</dbReference>
<dbReference type="STRING" id="679200.HMPREF9333_01314"/>
<dbReference type="HOGENOM" id="CLU_705518_0_0_9"/>